<dbReference type="PANTHER" id="PTHR44942">
    <property type="entry name" value="METHYLTRANSF_11 DOMAIN-CONTAINING PROTEIN"/>
    <property type="match status" value="1"/>
</dbReference>
<keyword evidence="3" id="KW-0489">Methyltransferase</keyword>
<dbReference type="GO" id="GO:0008757">
    <property type="term" value="F:S-adenosylmethionine-dependent methyltransferase activity"/>
    <property type="evidence" value="ECO:0007669"/>
    <property type="project" value="InterPro"/>
</dbReference>
<keyword evidence="4" id="KW-1185">Reference proteome</keyword>
<dbReference type="InterPro" id="IPR029063">
    <property type="entry name" value="SAM-dependent_MTases_sf"/>
</dbReference>
<reference evidence="3" key="1">
    <citation type="submission" date="2017-09" db="EMBL/GenBank/DDBJ databases">
        <title>Polyketide synthases of a Diaporthe helianthi virulent isolate.</title>
        <authorList>
            <person name="Baroncelli R."/>
        </authorList>
    </citation>
    <scope>NUCLEOTIDE SEQUENCE [LARGE SCALE GENOMIC DNA]</scope>
    <source>
        <strain evidence="3">7/96</strain>
    </source>
</reference>
<feature type="domain" description="Methyltransferase type 11" evidence="2">
    <location>
        <begin position="60"/>
        <end position="162"/>
    </location>
</feature>
<dbReference type="Proteomes" id="UP000094444">
    <property type="component" value="Unassembled WGS sequence"/>
</dbReference>
<evidence type="ECO:0000313" key="3">
    <source>
        <dbReference type="EMBL" id="POS73958.1"/>
    </source>
</evidence>
<gene>
    <name evidence="3" type="ORF">DHEL01_v207650</name>
</gene>
<dbReference type="Gene3D" id="3.40.50.150">
    <property type="entry name" value="Vaccinia Virus protein VP39"/>
    <property type="match status" value="1"/>
</dbReference>
<dbReference type="Pfam" id="PF08241">
    <property type="entry name" value="Methyltransf_11"/>
    <property type="match status" value="1"/>
</dbReference>
<keyword evidence="1" id="KW-0175">Coiled coil</keyword>
<accession>A0A2P5HUM3</accession>
<organism evidence="3 4">
    <name type="scientific">Diaporthe helianthi</name>
    <dbReference type="NCBI Taxonomy" id="158607"/>
    <lineage>
        <taxon>Eukaryota</taxon>
        <taxon>Fungi</taxon>
        <taxon>Dikarya</taxon>
        <taxon>Ascomycota</taxon>
        <taxon>Pezizomycotina</taxon>
        <taxon>Sordariomycetes</taxon>
        <taxon>Sordariomycetidae</taxon>
        <taxon>Diaporthales</taxon>
        <taxon>Diaporthaceae</taxon>
        <taxon>Diaporthe</taxon>
    </lineage>
</organism>
<dbReference type="PANTHER" id="PTHR44942:SF10">
    <property type="entry name" value="METHYLTRANSFERASE TYPE 11 DOMAIN-CONTAINING PROTEIN"/>
    <property type="match status" value="1"/>
</dbReference>
<dbReference type="GO" id="GO:0032259">
    <property type="term" value="P:methylation"/>
    <property type="evidence" value="ECO:0007669"/>
    <property type="project" value="UniProtKB-KW"/>
</dbReference>
<sequence length="347" mass="37975">MATTTALATTQLEPAENPWGKFSATQAKEYANNRRSYSQNLYDTVLEFHKTTGGGFESLVDVGCGPGVAVRDLGPQFTTAVGLDPSQGMIDIAQSLGGSAASGPIIFEPCAAEQLEPSLLRKIGISGGGVDLIIAANSAHYFDPKQFWARAARVLRPGGSVAAWFSRPVGMHKSVPNGRAIEEILSGLQKTEMEPFEKIRLRESSNGSGSTPRQLDDGVDSSSNYCGLLMPWDEQVQDPNFDETLFLHKEWSGRDTEGEEDEFFVSQPRVDLDTMERIMSATAGPYLEWKKANPGLVGTEQDLLKRSRREIERLQREVGVKAGEEWVKSSVMGTLVIVKKKTKCSVR</sequence>
<dbReference type="InParanoid" id="A0A2P5HUM3"/>
<dbReference type="InterPro" id="IPR013216">
    <property type="entry name" value="Methyltransf_11"/>
</dbReference>
<dbReference type="STRING" id="158607.A0A2P5HUM3"/>
<name>A0A2P5HUM3_DIAHE</name>
<dbReference type="EMBL" id="MAVT02000705">
    <property type="protein sequence ID" value="POS73958.1"/>
    <property type="molecule type" value="Genomic_DNA"/>
</dbReference>
<dbReference type="AlphaFoldDB" id="A0A2P5HUM3"/>
<evidence type="ECO:0000259" key="2">
    <source>
        <dbReference type="Pfam" id="PF08241"/>
    </source>
</evidence>
<dbReference type="SUPFAM" id="SSF53335">
    <property type="entry name" value="S-adenosyl-L-methionine-dependent methyltransferases"/>
    <property type="match status" value="1"/>
</dbReference>
<keyword evidence="3" id="KW-0808">Transferase</keyword>
<comment type="caution">
    <text evidence="3">The sequence shown here is derived from an EMBL/GenBank/DDBJ whole genome shotgun (WGS) entry which is preliminary data.</text>
</comment>
<proteinExistence type="predicted"/>
<feature type="coiled-coil region" evidence="1">
    <location>
        <begin position="297"/>
        <end position="324"/>
    </location>
</feature>
<protein>
    <submittedName>
        <fullName evidence="3">Methyltransferase domain-containing protein</fullName>
    </submittedName>
</protein>
<evidence type="ECO:0000313" key="4">
    <source>
        <dbReference type="Proteomes" id="UP000094444"/>
    </source>
</evidence>
<dbReference type="InterPro" id="IPR051052">
    <property type="entry name" value="Diverse_substrate_MTase"/>
</dbReference>
<evidence type="ECO:0000256" key="1">
    <source>
        <dbReference type="SAM" id="Coils"/>
    </source>
</evidence>
<dbReference type="OrthoDB" id="10027013at2759"/>
<dbReference type="CDD" id="cd02440">
    <property type="entry name" value="AdoMet_MTases"/>
    <property type="match status" value="1"/>
</dbReference>